<dbReference type="Ensembl" id="ENSPMRT00000032387.1">
    <property type="protein sequence ID" value="ENSPMRP00000030536.1"/>
    <property type="gene ID" value="ENSPMRG00000019766.1"/>
</dbReference>
<accession>A0A670K196</accession>
<dbReference type="PANTHER" id="PTHR43544:SF38">
    <property type="entry name" value="C-FACTOR-RELATED"/>
    <property type="match status" value="1"/>
</dbReference>
<dbReference type="InterPro" id="IPR002347">
    <property type="entry name" value="SDR_fam"/>
</dbReference>
<evidence type="ECO:0000313" key="1">
    <source>
        <dbReference type="Ensembl" id="ENSPMRP00000030536.1"/>
    </source>
</evidence>
<dbReference type="GeneTree" id="ENSGT00940000163363"/>
<protein>
    <submittedName>
        <fullName evidence="1">C-factor-like</fullName>
    </submittedName>
</protein>
<organism evidence="1 2">
    <name type="scientific">Podarcis muralis</name>
    <name type="common">Wall lizard</name>
    <name type="synonym">Lacerta muralis</name>
    <dbReference type="NCBI Taxonomy" id="64176"/>
    <lineage>
        <taxon>Eukaryota</taxon>
        <taxon>Metazoa</taxon>
        <taxon>Chordata</taxon>
        <taxon>Craniata</taxon>
        <taxon>Vertebrata</taxon>
        <taxon>Euteleostomi</taxon>
        <taxon>Lepidosauria</taxon>
        <taxon>Squamata</taxon>
        <taxon>Bifurcata</taxon>
        <taxon>Unidentata</taxon>
        <taxon>Episquamata</taxon>
        <taxon>Laterata</taxon>
        <taxon>Lacertibaenia</taxon>
        <taxon>Lacertidae</taxon>
        <taxon>Podarcis</taxon>
    </lineage>
</organism>
<dbReference type="SUPFAM" id="SSF51735">
    <property type="entry name" value="NAD(P)-binding Rossmann-fold domains"/>
    <property type="match status" value="1"/>
</dbReference>
<keyword evidence="2" id="KW-1185">Reference proteome</keyword>
<dbReference type="InterPro" id="IPR051468">
    <property type="entry name" value="Fungal_SecMetab_SDRs"/>
</dbReference>
<name>A0A670K196_PODMU</name>
<dbReference type="Gene3D" id="3.40.50.720">
    <property type="entry name" value="NAD(P)-binding Rossmann-like Domain"/>
    <property type="match status" value="1"/>
</dbReference>
<dbReference type="GO" id="GO:0005737">
    <property type="term" value="C:cytoplasm"/>
    <property type="evidence" value="ECO:0007669"/>
    <property type="project" value="TreeGrafter"/>
</dbReference>
<dbReference type="Proteomes" id="UP000472272">
    <property type="component" value="Chromosome 8"/>
</dbReference>
<dbReference type="Pfam" id="PF00106">
    <property type="entry name" value="adh_short"/>
    <property type="match status" value="1"/>
</dbReference>
<gene>
    <name evidence="1" type="primary">LOC114601797</name>
</gene>
<evidence type="ECO:0000313" key="2">
    <source>
        <dbReference type="Proteomes" id="UP000472272"/>
    </source>
</evidence>
<dbReference type="InterPro" id="IPR036291">
    <property type="entry name" value="NAD(P)-bd_dom_sf"/>
</dbReference>
<reference evidence="1 2" key="1">
    <citation type="journal article" date="2019" name="Proc. Natl. Acad. Sci. U.S.A.">
        <title>Regulatory changes in pterin and carotenoid genes underlie balanced color polymorphisms in the wall lizard.</title>
        <authorList>
            <person name="Andrade P."/>
            <person name="Pinho C."/>
            <person name="Perez I de Lanuza G."/>
            <person name="Afonso S."/>
            <person name="Brejcha J."/>
            <person name="Rubin C.J."/>
            <person name="Wallerman O."/>
            <person name="Pereira P."/>
            <person name="Sabatino S.J."/>
            <person name="Bellati A."/>
            <person name="Pellitteri-Rosa D."/>
            <person name="Bosakova Z."/>
            <person name="Bunikis I."/>
            <person name="Carretero M.A."/>
            <person name="Feiner N."/>
            <person name="Marsik P."/>
            <person name="Pauperio F."/>
            <person name="Salvi D."/>
            <person name="Soler L."/>
            <person name="While G.M."/>
            <person name="Uller T."/>
            <person name="Font E."/>
            <person name="Andersson L."/>
            <person name="Carneiro M."/>
        </authorList>
    </citation>
    <scope>NUCLEOTIDE SEQUENCE</scope>
</reference>
<dbReference type="PANTHER" id="PTHR43544">
    <property type="entry name" value="SHORT-CHAIN DEHYDROGENASE/REDUCTASE"/>
    <property type="match status" value="1"/>
</dbReference>
<reference evidence="1" key="2">
    <citation type="submission" date="2025-08" db="UniProtKB">
        <authorList>
            <consortium name="Ensembl"/>
        </authorList>
    </citation>
    <scope>IDENTIFICATION</scope>
</reference>
<dbReference type="AlphaFoldDB" id="A0A670K196"/>
<sequence length="243" mass="26188">MSGAHFHSVLVTGANRGIGLEMVKQLLGLREPPKWVFATCRDPHGGKSQELRSLASKHPCLVILQLESTDEASIKAAAKEVEVHLAGSGLNLLINNAGVMPPSTLESVDKEDMLSVYRINLIGPMLVTQAFLPMLKTAAKRSNRKGLNCSRAAIINVSTIGSSIGRPPSMATFPVISYRCSKVTWAAQPLLPTCILANLCKWGRVSNREWGRGQLPLTSLWPPGRGEFIVHNPALTAALVAHS</sequence>
<proteinExistence type="predicted"/>
<dbReference type="PRINTS" id="PR00081">
    <property type="entry name" value="GDHRDH"/>
</dbReference>
<reference evidence="1" key="3">
    <citation type="submission" date="2025-09" db="UniProtKB">
        <authorList>
            <consortium name="Ensembl"/>
        </authorList>
    </citation>
    <scope>IDENTIFICATION</scope>
</reference>
<dbReference type="GO" id="GO:0016491">
    <property type="term" value="F:oxidoreductase activity"/>
    <property type="evidence" value="ECO:0007669"/>
    <property type="project" value="TreeGrafter"/>
</dbReference>